<dbReference type="STRING" id="562970.Btus_1254"/>
<dbReference type="Gene3D" id="3.40.470.10">
    <property type="entry name" value="Uracil-DNA glycosylase-like domain"/>
    <property type="match status" value="1"/>
</dbReference>
<proteinExistence type="predicted"/>
<dbReference type="HOGENOM" id="CLU_101311_0_0_9"/>
<reference evidence="1 2" key="1">
    <citation type="journal article" date="2011" name="Stand. Genomic Sci.">
        <title>Complete genome sequence of the thermophilic, hydrogen-oxidizing Bacillus tusciae type strain (T2) and reclassification in the new genus, Kyrpidia gen. nov. as Kyrpidia tusciae comb. nov. and emendation of the family Alicyclobacillaceae da Costa and Rainey, 2010.</title>
        <authorList>
            <person name="Klenk H.P."/>
            <person name="Lapidus A."/>
            <person name="Chertkov O."/>
            <person name="Copeland A."/>
            <person name="Del Rio T.G."/>
            <person name="Nolan M."/>
            <person name="Lucas S."/>
            <person name="Chen F."/>
            <person name="Tice H."/>
            <person name="Cheng J.F."/>
            <person name="Han C."/>
            <person name="Bruce D."/>
            <person name="Goodwin L."/>
            <person name="Pitluck S."/>
            <person name="Pati A."/>
            <person name="Ivanova N."/>
            <person name="Mavromatis K."/>
            <person name="Daum C."/>
            <person name="Chen A."/>
            <person name="Palaniappan K."/>
            <person name="Chang Y.J."/>
            <person name="Land M."/>
            <person name="Hauser L."/>
            <person name="Jeffries C.D."/>
            <person name="Detter J.C."/>
            <person name="Rohde M."/>
            <person name="Abt B."/>
            <person name="Pukall R."/>
            <person name="Goker M."/>
            <person name="Bristow J."/>
            <person name="Markowitz V."/>
            <person name="Hugenholtz P."/>
            <person name="Eisen J.A."/>
        </authorList>
    </citation>
    <scope>NUCLEOTIDE SEQUENCE [LARGE SCALE GENOMIC DNA]</scope>
    <source>
        <strain evidence="1 2">DSM 2912</strain>
    </source>
</reference>
<protein>
    <recommendedName>
        <fullName evidence="3">Uracil-DNA glycosylase-like domain-containing protein</fullName>
    </recommendedName>
</protein>
<organism evidence="1 2">
    <name type="scientific">Kyrpidia tusciae (strain DSM 2912 / NBRC 15312 / T2)</name>
    <name type="common">Bacillus tusciae</name>
    <dbReference type="NCBI Taxonomy" id="562970"/>
    <lineage>
        <taxon>Bacteria</taxon>
        <taxon>Bacillati</taxon>
        <taxon>Bacillota</taxon>
        <taxon>Bacilli</taxon>
        <taxon>Bacillales</taxon>
        <taxon>Alicyclobacillaceae</taxon>
        <taxon>Kyrpidia</taxon>
    </lineage>
</organism>
<evidence type="ECO:0000313" key="1">
    <source>
        <dbReference type="EMBL" id="ADG05981.1"/>
    </source>
</evidence>
<accession>D5WXR0</accession>
<dbReference type="Proteomes" id="UP000002368">
    <property type="component" value="Chromosome"/>
</dbReference>
<dbReference type="CDD" id="cd10035">
    <property type="entry name" value="UDG_like"/>
    <property type="match status" value="1"/>
</dbReference>
<dbReference type="KEGG" id="bts:Btus_1254"/>
<name>D5WXR0_KYRT2</name>
<keyword evidence="2" id="KW-1185">Reference proteome</keyword>
<dbReference type="EMBL" id="CP002017">
    <property type="protein sequence ID" value="ADG05981.1"/>
    <property type="molecule type" value="Genomic_DNA"/>
</dbReference>
<evidence type="ECO:0000313" key="2">
    <source>
        <dbReference type="Proteomes" id="UP000002368"/>
    </source>
</evidence>
<sequence length="266" mass="29619">MSLLAAPHVLEGSRMVSLSRFLSLLEAEKRVEAVFNPWAEFDRVYDIDGRAPAIRRQNLEGYLRPRLGRARHLLIAEGVGYQGARFSGIPLTSERMILGRHPVVRPIHLVSEGESLARTSNPHHPGLNARQQRDGFAEPTATILWEVILTNRINPFEVVCWNIFPLHPYDPKKGALSNRTPTKGEIERATRYTAMMIELFPTAQITAVGAKADWGLKLLGAAHRSVAHPANGHKRQFSIQLTKILGEEHVRARHGGSATTNRGCGR</sequence>
<gene>
    <name evidence="1" type="ordered locus">Btus_1254</name>
</gene>
<dbReference type="SUPFAM" id="SSF52141">
    <property type="entry name" value="Uracil-DNA glycosylase-like"/>
    <property type="match status" value="1"/>
</dbReference>
<evidence type="ECO:0008006" key="3">
    <source>
        <dbReference type="Google" id="ProtNLM"/>
    </source>
</evidence>
<dbReference type="eggNOG" id="COG1573">
    <property type="taxonomic scope" value="Bacteria"/>
</dbReference>
<dbReference type="InterPro" id="IPR036895">
    <property type="entry name" value="Uracil-DNA_glycosylase-like_sf"/>
</dbReference>
<dbReference type="AlphaFoldDB" id="D5WXR0"/>